<comment type="caution">
    <text evidence="1">The sequence shown here is derived from an EMBL/GenBank/DDBJ whole genome shotgun (WGS) entry which is preliminary data.</text>
</comment>
<proteinExistence type="predicted"/>
<dbReference type="RefSeq" id="WP_311638492.1">
    <property type="nucleotide sequence ID" value="NZ_JAVRES010000001.1"/>
</dbReference>
<organism evidence="1 2">
    <name type="scientific">Streptomyces doudnae</name>
    <dbReference type="NCBI Taxonomy" id="3075536"/>
    <lineage>
        <taxon>Bacteria</taxon>
        <taxon>Bacillati</taxon>
        <taxon>Actinomycetota</taxon>
        <taxon>Actinomycetes</taxon>
        <taxon>Kitasatosporales</taxon>
        <taxon>Streptomycetaceae</taxon>
        <taxon>Streptomyces</taxon>
    </lineage>
</organism>
<dbReference type="Proteomes" id="UP001183535">
    <property type="component" value="Unassembled WGS sequence"/>
</dbReference>
<sequence>MGGPGSACALPVTFTLAERWKAVAVDTGRLTAEAGDDVDADVLDAVLRQGPVRAACEADAKPAGHIGFLRVWTGDGGGDDARTVLEAFVAAQEHTSGARYRSFTSGGLTGAEVAYRYGGGLPQGAKPERALAVVTPDGPVVLHLGGLDGAEFRAMTPAFELARDTLRAV</sequence>
<evidence type="ECO:0000313" key="1">
    <source>
        <dbReference type="EMBL" id="MDT0433875.1"/>
    </source>
</evidence>
<dbReference type="AlphaFoldDB" id="A0ABD5EHV3"/>
<reference evidence="2" key="1">
    <citation type="submission" date="2023-07" db="EMBL/GenBank/DDBJ databases">
        <title>30 novel species of actinomycetes from the DSMZ collection.</title>
        <authorList>
            <person name="Nouioui I."/>
        </authorList>
    </citation>
    <scope>NUCLEOTIDE SEQUENCE [LARGE SCALE GENOMIC DNA]</scope>
    <source>
        <strain evidence="2">DSM 41981</strain>
    </source>
</reference>
<keyword evidence="1" id="KW-0449">Lipoprotein</keyword>
<keyword evidence="2" id="KW-1185">Reference proteome</keyword>
<gene>
    <name evidence="1" type="ORF">RM877_04185</name>
</gene>
<evidence type="ECO:0000313" key="2">
    <source>
        <dbReference type="Proteomes" id="UP001183535"/>
    </source>
</evidence>
<accession>A0ABD5EHV3</accession>
<protein>
    <submittedName>
        <fullName evidence="1">Lipoprotein</fullName>
    </submittedName>
</protein>
<dbReference type="EMBL" id="JAVRES010000001">
    <property type="protein sequence ID" value="MDT0433875.1"/>
    <property type="molecule type" value="Genomic_DNA"/>
</dbReference>
<dbReference type="InterPro" id="IPR044058">
    <property type="entry name" value="Lipoprotein_23"/>
</dbReference>
<name>A0ABD5EHV3_9ACTN</name>
<dbReference type="Pfam" id="PF18966">
    <property type="entry name" value="Lipoprotein_23"/>
    <property type="match status" value="1"/>
</dbReference>